<comment type="caution">
    <text evidence="4">The sequence shown here is derived from an EMBL/GenBank/DDBJ whole genome shotgun (WGS) entry which is preliminary data.</text>
</comment>
<evidence type="ECO:0000313" key="5">
    <source>
        <dbReference type="Proteomes" id="UP000321638"/>
    </source>
</evidence>
<dbReference type="InterPro" id="IPR036282">
    <property type="entry name" value="Glutathione-S-Trfase_C_sf"/>
</dbReference>
<feature type="domain" description="GST C-terminal" evidence="3">
    <location>
        <begin position="90"/>
        <end position="218"/>
    </location>
</feature>
<dbReference type="InterPro" id="IPR004046">
    <property type="entry name" value="GST_C"/>
</dbReference>
<comment type="similarity">
    <text evidence="1">Belongs to the GST superfamily.</text>
</comment>
<keyword evidence="5" id="KW-1185">Reference proteome</keyword>
<dbReference type="SFLD" id="SFLDG00358">
    <property type="entry name" value="Main_(cytGST)"/>
    <property type="match status" value="1"/>
</dbReference>
<dbReference type="Proteomes" id="UP000321638">
    <property type="component" value="Unassembled WGS sequence"/>
</dbReference>
<protein>
    <submittedName>
        <fullName evidence="4">Glutathione S-transferase family protein</fullName>
    </submittedName>
</protein>
<dbReference type="Pfam" id="PF02798">
    <property type="entry name" value="GST_N"/>
    <property type="match status" value="1"/>
</dbReference>
<accession>A0A5C8P7R9</accession>
<dbReference type="SUPFAM" id="SSF47616">
    <property type="entry name" value="GST C-terminal domain-like"/>
    <property type="match status" value="1"/>
</dbReference>
<dbReference type="PANTHER" id="PTHR44051">
    <property type="entry name" value="GLUTATHIONE S-TRANSFERASE-RELATED"/>
    <property type="match status" value="1"/>
</dbReference>
<gene>
    <name evidence="4" type="ORF">FHP25_39240</name>
</gene>
<dbReference type="PROSITE" id="PS50405">
    <property type="entry name" value="GST_CTER"/>
    <property type="match status" value="1"/>
</dbReference>
<dbReference type="SFLD" id="SFLDG01151">
    <property type="entry name" value="Main.2:_Nu-like"/>
    <property type="match status" value="1"/>
</dbReference>
<dbReference type="CDD" id="cd03178">
    <property type="entry name" value="GST_C_Ure2p_like"/>
    <property type="match status" value="1"/>
</dbReference>
<evidence type="ECO:0000259" key="3">
    <source>
        <dbReference type="PROSITE" id="PS50405"/>
    </source>
</evidence>
<dbReference type="PANTHER" id="PTHR44051:SF19">
    <property type="entry name" value="DISULFIDE-BOND OXIDOREDUCTASE YFCG"/>
    <property type="match status" value="1"/>
</dbReference>
<dbReference type="EMBL" id="VDUZ01000085">
    <property type="protein sequence ID" value="TXL69385.1"/>
    <property type="molecule type" value="Genomic_DNA"/>
</dbReference>
<evidence type="ECO:0000259" key="2">
    <source>
        <dbReference type="PROSITE" id="PS50404"/>
    </source>
</evidence>
<dbReference type="SUPFAM" id="SSF52833">
    <property type="entry name" value="Thioredoxin-like"/>
    <property type="match status" value="1"/>
</dbReference>
<dbReference type="Gene3D" id="1.20.1050.10">
    <property type="match status" value="1"/>
</dbReference>
<dbReference type="InterPro" id="IPR036249">
    <property type="entry name" value="Thioredoxin-like_sf"/>
</dbReference>
<dbReference type="CDD" id="cd03048">
    <property type="entry name" value="GST_N_Ure2p_like"/>
    <property type="match status" value="1"/>
</dbReference>
<evidence type="ECO:0000313" key="4">
    <source>
        <dbReference type="EMBL" id="TXL69385.1"/>
    </source>
</evidence>
<dbReference type="InterPro" id="IPR010987">
    <property type="entry name" value="Glutathione-S-Trfase_C-like"/>
</dbReference>
<proteinExistence type="inferred from homology"/>
<evidence type="ECO:0000256" key="1">
    <source>
        <dbReference type="RuleBase" id="RU003494"/>
    </source>
</evidence>
<dbReference type="PROSITE" id="PS50404">
    <property type="entry name" value="GST_NTER"/>
    <property type="match status" value="1"/>
</dbReference>
<dbReference type="RefSeq" id="WP_147852476.1">
    <property type="nucleotide sequence ID" value="NZ_VDUZ01000085.1"/>
</dbReference>
<dbReference type="Pfam" id="PF00043">
    <property type="entry name" value="GST_C"/>
    <property type="match status" value="1"/>
</dbReference>
<dbReference type="GO" id="GO:0016740">
    <property type="term" value="F:transferase activity"/>
    <property type="evidence" value="ECO:0007669"/>
    <property type="project" value="UniProtKB-KW"/>
</dbReference>
<name>A0A5C8P7R9_9HYPH</name>
<dbReference type="AlphaFoldDB" id="A0A5C8P7R9"/>
<dbReference type="Gene3D" id="3.40.30.10">
    <property type="entry name" value="Glutaredoxin"/>
    <property type="match status" value="1"/>
</dbReference>
<sequence>MIDLHYWPTPNGKKVTILLEECGLPYRIVPVNISRGDQFGPEFLRMNPNHRMPVLVDHAPAGGGAPISVFESGAIMMYIAEKAGRFWPRDVRGKYEVTQWVIWQMANQGPKLGECGHFRRLGDREGDQSYAVRRFTDEANRLYGVLNNRLVDRPYLAGDDYTIADMIAYPWTVNWKGQGQDIEEFTYFKRWFEAVGARPAVQKGMAVGNDLSTDVTKLPPEEQARIRKMLYNQRAIPVKVA</sequence>
<dbReference type="OrthoDB" id="9803562at2"/>
<reference evidence="4 5" key="1">
    <citation type="submission" date="2019-06" db="EMBL/GenBank/DDBJ databases">
        <title>New taxonomy in bacterial strain CC-CFT640, isolated from vineyard.</title>
        <authorList>
            <person name="Lin S.-Y."/>
            <person name="Tsai C.-F."/>
            <person name="Young C.-C."/>
        </authorList>
    </citation>
    <scope>NUCLEOTIDE SEQUENCE [LARGE SCALE GENOMIC DNA]</scope>
    <source>
        <strain evidence="4 5">CC-CFT640</strain>
    </source>
</reference>
<feature type="domain" description="GST N-terminal" evidence="2">
    <location>
        <begin position="1"/>
        <end position="87"/>
    </location>
</feature>
<keyword evidence="4" id="KW-0808">Transferase</keyword>
<organism evidence="4 5">
    <name type="scientific">Vineibacter terrae</name>
    <dbReference type="NCBI Taxonomy" id="2586908"/>
    <lineage>
        <taxon>Bacteria</taxon>
        <taxon>Pseudomonadati</taxon>
        <taxon>Pseudomonadota</taxon>
        <taxon>Alphaproteobacteria</taxon>
        <taxon>Hyphomicrobiales</taxon>
        <taxon>Vineibacter</taxon>
    </lineage>
</organism>
<dbReference type="InterPro" id="IPR040079">
    <property type="entry name" value="Glutathione_S-Trfase"/>
</dbReference>
<dbReference type="SFLD" id="SFLDS00019">
    <property type="entry name" value="Glutathione_Transferase_(cytos"/>
    <property type="match status" value="1"/>
</dbReference>
<dbReference type="InterPro" id="IPR004045">
    <property type="entry name" value="Glutathione_S-Trfase_N"/>
</dbReference>